<evidence type="ECO:0000313" key="5">
    <source>
        <dbReference type="Proteomes" id="UP000635387"/>
    </source>
</evidence>
<accession>A0ABQ3LXY7</accession>
<evidence type="ECO:0000256" key="2">
    <source>
        <dbReference type="PROSITE-ProRule" id="PRU00335"/>
    </source>
</evidence>
<evidence type="ECO:0000256" key="1">
    <source>
        <dbReference type="ARBA" id="ARBA00023125"/>
    </source>
</evidence>
<proteinExistence type="predicted"/>
<dbReference type="EMBL" id="BNAY01000007">
    <property type="protein sequence ID" value="GHH28542.1"/>
    <property type="molecule type" value="Genomic_DNA"/>
</dbReference>
<dbReference type="PROSITE" id="PS50977">
    <property type="entry name" value="HTH_TETR_2"/>
    <property type="match status" value="1"/>
</dbReference>
<dbReference type="SUPFAM" id="SSF46689">
    <property type="entry name" value="Homeodomain-like"/>
    <property type="match status" value="1"/>
</dbReference>
<keyword evidence="1 2" id="KW-0238">DNA-binding</keyword>
<reference evidence="5" key="1">
    <citation type="journal article" date="2019" name="Int. J. Syst. Evol. Microbiol.">
        <title>The Global Catalogue of Microorganisms (GCM) 10K type strain sequencing project: providing services to taxonomists for standard genome sequencing and annotation.</title>
        <authorList>
            <consortium name="The Broad Institute Genomics Platform"/>
            <consortium name="The Broad Institute Genome Sequencing Center for Infectious Disease"/>
            <person name="Wu L."/>
            <person name="Ma J."/>
        </authorList>
    </citation>
    <scope>NUCLEOTIDE SEQUENCE [LARGE SCALE GENOMIC DNA]</scope>
    <source>
        <strain evidence="5">CGMCC 4.7683</strain>
    </source>
</reference>
<dbReference type="Pfam" id="PF00440">
    <property type="entry name" value="TetR_N"/>
    <property type="match status" value="1"/>
</dbReference>
<organism evidence="4 5">
    <name type="scientific">Amycolatopsis oliviviridis</name>
    <dbReference type="NCBI Taxonomy" id="1471590"/>
    <lineage>
        <taxon>Bacteria</taxon>
        <taxon>Bacillati</taxon>
        <taxon>Actinomycetota</taxon>
        <taxon>Actinomycetes</taxon>
        <taxon>Pseudonocardiales</taxon>
        <taxon>Pseudonocardiaceae</taxon>
        <taxon>Amycolatopsis</taxon>
    </lineage>
</organism>
<dbReference type="InterPro" id="IPR009057">
    <property type="entry name" value="Homeodomain-like_sf"/>
</dbReference>
<feature type="domain" description="HTH tetR-type" evidence="3">
    <location>
        <begin position="43"/>
        <end position="101"/>
    </location>
</feature>
<feature type="DNA-binding region" description="H-T-H motif" evidence="2">
    <location>
        <begin position="64"/>
        <end position="83"/>
    </location>
</feature>
<protein>
    <submittedName>
        <fullName evidence="4">TetR family transcriptional regulator</fullName>
    </submittedName>
</protein>
<comment type="caution">
    <text evidence="4">The sequence shown here is derived from an EMBL/GenBank/DDBJ whole genome shotgun (WGS) entry which is preliminary data.</text>
</comment>
<evidence type="ECO:0000259" key="3">
    <source>
        <dbReference type="PROSITE" id="PS50977"/>
    </source>
</evidence>
<evidence type="ECO:0000313" key="4">
    <source>
        <dbReference type="EMBL" id="GHH28542.1"/>
    </source>
</evidence>
<keyword evidence="5" id="KW-1185">Reference proteome</keyword>
<gene>
    <name evidence="4" type="ORF">GCM10017790_59550</name>
</gene>
<dbReference type="Gene3D" id="1.10.357.10">
    <property type="entry name" value="Tetracycline Repressor, domain 2"/>
    <property type="match status" value="1"/>
</dbReference>
<sequence>MNSARIAYARRHDDLTTVASSEPGVREGFVTEPGTRGRENQKRRTYNAILAAAVELTRTDRVVTMPEVAERALVSEATAYRYFPDIATLLQKAMATQQTDPREALAHVADSSDVVERVAAACDYLLRHVLTFQKAIRATIATTIVAPDDAPTTRRGLRFELIDFALAPLGESQAIDAARLARLREGLAVVIGAESLFCLLDQCGMPAEEAITSIVSTATTLTRALVDRSEP</sequence>
<dbReference type="Proteomes" id="UP000635387">
    <property type="component" value="Unassembled WGS sequence"/>
</dbReference>
<dbReference type="InterPro" id="IPR001647">
    <property type="entry name" value="HTH_TetR"/>
</dbReference>
<name>A0ABQ3LXY7_9PSEU</name>